<feature type="region of interest" description="Disordered" evidence="1">
    <location>
        <begin position="1"/>
        <end position="22"/>
    </location>
</feature>
<proteinExistence type="predicted"/>
<accession>A0AAW1US97</accession>
<reference evidence="2 3" key="1">
    <citation type="submission" date="2023-03" db="EMBL/GenBank/DDBJ databases">
        <title>Genome insight into feeding habits of ladybird beetles.</title>
        <authorList>
            <person name="Li H.-S."/>
            <person name="Huang Y.-H."/>
            <person name="Pang H."/>
        </authorList>
    </citation>
    <scope>NUCLEOTIDE SEQUENCE [LARGE SCALE GENOMIC DNA]</scope>
    <source>
        <strain evidence="2">SYSU_2023b</strain>
        <tissue evidence="2">Whole body</tissue>
    </source>
</reference>
<dbReference type="EMBL" id="JARQZJ010000084">
    <property type="protein sequence ID" value="KAK9882827.1"/>
    <property type="molecule type" value="Genomic_DNA"/>
</dbReference>
<gene>
    <name evidence="2" type="ORF">WA026_023440</name>
</gene>
<dbReference type="AlphaFoldDB" id="A0AAW1US97"/>
<evidence type="ECO:0000256" key="1">
    <source>
        <dbReference type="SAM" id="MobiDB-lite"/>
    </source>
</evidence>
<sequence length="76" mass="8181">MHEEATSMSVPSSVAVSTIQNENNNTPSAVITAVNDLEISPDNGNIEIEVPFSSNSGGYAPWPKNPKSIYFVVTWV</sequence>
<comment type="caution">
    <text evidence="2">The sequence shown here is derived from an EMBL/GenBank/DDBJ whole genome shotgun (WGS) entry which is preliminary data.</text>
</comment>
<protein>
    <submittedName>
        <fullName evidence="2">Uncharacterized protein</fullName>
    </submittedName>
</protein>
<evidence type="ECO:0000313" key="2">
    <source>
        <dbReference type="EMBL" id="KAK9882827.1"/>
    </source>
</evidence>
<organism evidence="2 3">
    <name type="scientific">Henosepilachna vigintioctopunctata</name>
    <dbReference type="NCBI Taxonomy" id="420089"/>
    <lineage>
        <taxon>Eukaryota</taxon>
        <taxon>Metazoa</taxon>
        <taxon>Ecdysozoa</taxon>
        <taxon>Arthropoda</taxon>
        <taxon>Hexapoda</taxon>
        <taxon>Insecta</taxon>
        <taxon>Pterygota</taxon>
        <taxon>Neoptera</taxon>
        <taxon>Endopterygota</taxon>
        <taxon>Coleoptera</taxon>
        <taxon>Polyphaga</taxon>
        <taxon>Cucujiformia</taxon>
        <taxon>Coccinelloidea</taxon>
        <taxon>Coccinellidae</taxon>
        <taxon>Epilachninae</taxon>
        <taxon>Epilachnini</taxon>
        <taxon>Henosepilachna</taxon>
    </lineage>
</organism>
<dbReference type="Proteomes" id="UP001431783">
    <property type="component" value="Unassembled WGS sequence"/>
</dbReference>
<keyword evidence="3" id="KW-1185">Reference proteome</keyword>
<name>A0AAW1US97_9CUCU</name>
<evidence type="ECO:0000313" key="3">
    <source>
        <dbReference type="Proteomes" id="UP001431783"/>
    </source>
</evidence>